<evidence type="ECO:0000313" key="2">
    <source>
        <dbReference type="EMBL" id="KZE77204.1"/>
    </source>
</evidence>
<name>A0A165QY16_9FLAO</name>
<dbReference type="EMBL" id="LQNU01000073">
    <property type="protein sequence ID" value="KZE77204.1"/>
    <property type="molecule type" value="Genomic_DNA"/>
</dbReference>
<sequence length="66" mass="7856">MLEKNLVDFLRELIWKPFESLRKTAPLSEQVLNFSAELPKRGILSFYLCIDIQLFVIFEMEFFGIK</sequence>
<dbReference type="Proteomes" id="UP000076630">
    <property type="component" value="Unassembled WGS sequence"/>
</dbReference>
<accession>A0A165QY16</accession>
<gene>
    <name evidence="2" type="ORF">AV926_14845</name>
</gene>
<feature type="transmembrane region" description="Helical" evidence="1">
    <location>
        <begin position="44"/>
        <end position="65"/>
    </location>
</feature>
<keyword evidence="1" id="KW-0812">Transmembrane</keyword>
<dbReference type="AlphaFoldDB" id="A0A165QY16"/>
<comment type="caution">
    <text evidence="2">The sequence shown here is derived from an EMBL/GenBank/DDBJ whole genome shotgun (WGS) entry which is preliminary data.</text>
</comment>
<reference evidence="2 3" key="1">
    <citation type="submission" date="2016-01" db="EMBL/GenBank/DDBJ databases">
        <title>Whole genome sequencing of Myroides marinus L41.</title>
        <authorList>
            <person name="Hong K.W."/>
        </authorList>
    </citation>
    <scope>NUCLEOTIDE SEQUENCE [LARGE SCALE GENOMIC DNA]</scope>
    <source>
        <strain evidence="2 3">L41</strain>
    </source>
</reference>
<keyword evidence="1" id="KW-0472">Membrane</keyword>
<protein>
    <submittedName>
        <fullName evidence="2">Uncharacterized protein</fullName>
    </submittedName>
</protein>
<organism evidence="2 3">
    <name type="scientific">Myroides marinus</name>
    <dbReference type="NCBI Taxonomy" id="703342"/>
    <lineage>
        <taxon>Bacteria</taxon>
        <taxon>Pseudomonadati</taxon>
        <taxon>Bacteroidota</taxon>
        <taxon>Flavobacteriia</taxon>
        <taxon>Flavobacteriales</taxon>
        <taxon>Flavobacteriaceae</taxon>
        <taxon>Myroides</taxon>
    </lineage>
</organism>
<proteinExistence type="predicted"/>
<evidence type="ECO:0000256" key="1">
    <source>
        <dbReference type="SAM" id="Phobius"/>
    </source>
</evidence>
<keyword evidence="1" id="KW-1133">Transmembrane helix</keyword>
<evidence type="ECO:0000313" key="3">
    <source>
        <dbReference type="Proteomes" id="UP000076630"/>
    </source>
</evidence>
<keyword evidence="3" id="KW-1185">Reference proteome</keyword>